<dbReference type="Pfam" id="PF13514">
    <property type="entry name" value="AAA_27"/>
    <property type="match status" value="1"/>
</dbReference>
<dbReference type="InterPro" id="IPR027417">
    <property type="entry name" value="P-loop_NTPase"/>
</dbReference>
<reference evidence="2 3" key="1">
    <citation type="submission" date="2022-06" db="EMBL/GenBank/DDBJ databases">
        <title>Mycolicibacterium sp. CAU 1645 isolated from seawater.</title>
        <authorList>
            <person name="Kim W."/>
        </authorList>
    </citation>
    <scope>NUCLEOTIDE SEQUENCE [LARGE SCALE GENOMIC DNA]</scope>
    <source>
        <strain evidence="2 3">CAU 1645</strain>
    </source>
</reference>
<feature type="domain" description="YhaN AAA" evidence="1">
    <location>
        <begin position="1"/>
        <end position="213"/>
    </location>
</feature>
<protein>
    <submittedName>
        <fullName evidence="2">AAA family ATPase</fullName>
    </submittedName>
</protein>
<gene>
    <name evidence="2" type="ORF">NM203_02565</name>
</gene>
<dbReference type="SUPFAM" id="SSF52540">
    <property type="entry name" value="P-loop containing nucleoside triphosphate hydrolases"/>
    <property type="match status" value="1"/>
</dbReference>
<evidence type="ECO:0000313" key="2">
    <source>
        <dbReference type="EMBL" id="MCP9271066.1"/>
    </source>
</evidence>
<organism evidence="2 3">
    <name type="scientific">Mycolicibacterium arenosum</name>
    <dbReference type="NCBI Taxonomy" id="2952157"/>
    <lineage>
        <taxon>Bacteria</taxon>
        <taxon>Bacillati</taxon>
        <taxon>Actinomycetota</taxon>
        <taxon>Actinomycetes</taxon>
        <taxon>Mycobacteriales</taxon>
        <taxon>Mycobacteriaceae</taxon>
        <taxon>Mycolicibacterium</taxon>
    </lineage>
</organism>
<name>A0ABT1LVZ2_9MYCO</name>
<evidence type="ECO:0000259" key="1">
    <source>
        <dbReference type="Pfam" id="PF13514"/>
    </source>
</evidence>
<proteinExistence type="predicted"/>
<comment type="caution">
    <text evidence="2">The sequence shown here is derived from an EMBL/GenBank/DDBJ whole genome shotgun (WGS) entry which is preliminary data.</text>
</comment>
<accession>A0ABT1LVZ2</accession>
<keyword evidence="3" id="KW-1185">Reference proteome</keyword>
<dbReference type="Gene3D" id="3.40.50.300">
    <property type="entry name" value="P-loop containing nucleotide triphosphate hydrolases"/>
    <property type="match status" value="2"/>
</dbReference>
<dbReference type="RefSeq" id="WP_255058037.1">
    <property type="nucleotide sequence ID" value="NZ_JANDBD010000001.1"/>
</dbReference>
<dbReference type="EMBL" id="JANDBD010000001">
    <property type="protein sequence ID" value="MCP9271066.1"/>
    <property type="molecule type" value="Genomic_DNA"/>
</dbReference>
<sequence length="868" mass="91263">MKLHRLVLTNYRGISHREVQFPDRGVVVISGANEIGKSSMIEAIDMLLEVKDRSTKREVKDVKPTHADVGAEVTAEISSGQYRFVYRKRFHKQAQTELTVHAPVREQLTGDEAHERVLAILAETVDMDLWRAQRILQSGSTGPVDLSGSDALSRALDAAAGQAATLSGVEPLLVDQIDLEYRQYFTATGRPTSEWLAATKRLQQAVDRVAECQAAVDEVDGAVARHGELAERLARLALERSAAAQRLDAAKTAAAAVATMRGRLDHARALADAVGAAHGAAVEKAQRRAAQCAALEVLAGAIAELDTAVGVATAEHGTAQAAATAAHAAAEKSRAAADEADLAVRDARSAVDAIVRRDEAVRLAARVAKLDTTDDELAAAARALEAGTLTAKVMKGIETAQTAVEVQAAKAESLSARVEVTALADLALSVAGSSVELAAGAVHSVVVSSDTDVEVPGVVSIRVVPGESAADSQATLDAAREYLASLLEVAGVADVDAARAEFDRLRGVSSERDRLRATREGLLAGDDLDTLRARLTALRDVVDVSGDADAARAHLESAVAGHRAAVAQCNAQRIAAEKAAAAVADATTRLTVLTEKAAGSREQLRTGTAELDAQRAIDTDEQLAATAADTAQRTAEAVARVQTLTAELACLAPDAVASELADAARTAARVAACHDEVGEELRDVSAQLKVYGGEGRKGRLDDAEAERQHAASEHARLKRRSGAADLLRAVMNRHRDASRERYVEPFRREVERLGRIVFGADFKVEIDSALRILSRTLNGCTVPYDSLSGGAKEQLGIVARLAGAALVAKEDGVPVVIDDALGFTDAVRLAKMGEVFDAVGGDGQVIVLTCAPDRYASVGDAQHVELSA</sequence>
<dbReference type="PANTHER" id="PTHR41259">
    <property type="entry name" value="DOUBLE-STRAND BREAK REPAIR RAD50 ATPASE, PUTATIVE-RELATED"/>
    <property type="match status" value="1"/>
</dbReference>
<dbReference type="InterPro" id="IPR038734">
    <property type="entry name" value="YhaN_AAA"/>
</dbReference>
<dbReference type="PANTHER" id="PTHR41259:SF1">
    <property type="entry name" value="DOUBLE-STRAND BREAK REPAIR RAD50 ATPASE, PUTATIVE-RELATED"/>
    <property type="match status" value="1"/>
</dbReference>
<dbReference type="Proteomes" id="UP001651690">
    <property type="component" value="Unassembled WGS sequence"/>
</dbReference>
<evidence type="ECO:0000313" key="3">
    <source>
        <dbReference type="Proteomes" id="UP001651690"/>
    </source>
</evidence>